<dbReference type="PROSITE" id="PS01359">
    <property type="entry name" value="ZF_PHD_1"/>
    <property type="match status" value="1"/>
</dbReference>
<feature type="compositionally biased region" description="Basic and acidic residues" evidence="5">
    <location>
        <begin position="339"/>
        <end position="410"/>
    </location>
</feature>
<reference evidence="7 8" key="1">
    <citation type="submission" date="2018-08" db="EMBL/GenBank/DDBJ databases">
        <authorList>
            <person name="Laetsch R D."/>
            <person name="Stevens L."/>
            <person name="Kumar S."/>
            <person name="Blaxter L. M."/>
        </authorList>
    </citation>
    <scope>NUCLEOTIDE SEQUENCE [LARGE SCALE GENOMIC DNA]</scope>
</reference>
<feature type="compositionally biased region" description="Polar residues" evidence="5">
    <location>
        <begin position="78"/>
        <end position="102"/>
    </location>
</feature>
<dbReference type="InterPro" id="IPR019786">
    <property type="entry name" value="Zinc_finger_PHD-type_CS"/>
</dbReference>
<feature type="region of interest" description="Disordered" evidence="5">
    <location>
        <begin position="167"/>
        <end position="420"/>
    </location>
</feature>
<feature type="compositionally biased region" description="Basic and acidic residues" evidence="5">
    <location>
        <begin position="104"/>
        <end position="127"/>
    </location>
</feature>
<evidence type="ECO:0000256" key="1">
    <source>
        <dbReference type="ARBA" id="ARBA00022723"/>
    </source>
</evidence>
<dbReference type="InterPro" id="IPR011011">
    <property type="entry name" value="Znf_FYVE_PHD"/>
</dbReference>
<name>A0A3P6SPS5_LITSI</name>
<dbReference type="PANTHER" id="PTHR46452">
    <property type="entry name" value="TRANSCRIPTION INITIATION FACTOR TFIID SUBUNIT 3"/>
    <property type="match status" value="1"/>
</dbReference>
<gene>
    <name evidence="7" type="ORF">NLS_LOCUS1614</name>
</gene>
<evidence type="ECO:0000256" key="3">
    <source>
        <dbReference type="ARBA" id="ARBA00022833"/>
    </source>
</evidence>
<dbReference type="PANTHER" id="PTHR46452:SF1">
    <property type="entry name" value="TRANSCRIPTION INITIATION FACTOR TFIID SUBUNIT 3"/>
    <property type="match status" value="1"/>
</dbReference>
<dbReference type="CDD" id="cd15522">
    <property type="entry name" value="PHD_TAF3"/>
    <property type="match status" value="1"/>
</dbReference>
<dbReference type="GO" id="GO:0008270">
    <property type="term" value="F:zinc ion binding"/>
    <property type="evidence" value="ECO:0007669"/>
    <property type="project" value="UniProtKB-KW"/>
</dbReference>
<organism evidence="7 8">
    <name type="scientific">Litomosoides sigmodontis</name>
    <name type="common">Filarial nematode worm</name>
    <dbReference type="NCBI Taxonomy" id="42156"/>
    <lineage>
        <taxon>Eukaryota</taxon>
        <taxon>Metazoa</taxon>
        <taxon>Ecdysozoa</taxon>
        <taxon>Nematoda</taxon>
        <taxon>Chromadorea</taxon>
        <taxon>Rhabditida</taxon>
        <taxon>Spirurina</taxon>
        <taxon>Spiruromorpha</taxon>
        <taxon>Filarioidea</taxon>
        <taxon>Onchocercidae</taxon>
        <taxon>Litomosoides</taxon>
    </lineage>
</organism>
<feature type="compositionally biased region" description="Basic and acidic residues" evidence="5">
    <location>
        <begin position="294"/>
        <end position="332"/>
    </location>
</feature>
<dbReference type="InterPro" id="IPR013083">
    <property type="entry name" value="Znf_RING/FYVE/PHD"/>
</dbReference>
<feature type="compositionally biased region" description="Basic and acidic residues" evidence="5">
    <location>
        <begin position="137"/>
        <end position="146"/>
    </location>
</feature>
<dbReference type="GO" id="GO:0045944">
    <property type="term" value="P:positive regulation of transcription by RNA polymerase II"/>
    <property type="evidence" value="ECO:0007669"/>
    <property type="project" value="TreeGrafter"/>
</dbReference>
<dbReference type="OMA" id="NWFHWNC"/>
<keyword evidence="2 4" id="KW-0863">Zinc-finger</keyword>
<dbReference type="Proteomes" id="UP000277928">
    <property type="component" value="Unassembled WGS sequence"/>
</dbReference>
<dbReference type="PROSITE" id="PS50016">
    <property type="entry name" value="ZF_PHD_2"/>
    <property type="match status" value="1"/>
</dbReference>
<evidence type="ECO:0000259" key="6">
    <source>
        <dbReference type="PROSITE" id="PS50016"/>
    </source>
</evidence>
<evidence type="ECO:0000256" key="5">
    <source>
        <dbReference type="SAM" id="MobiDB-lite"/>
    </source>
</evidence>
<dbReference type="InterPro" id="IPR001965">
    <property type="entry name" value="Znf_PHD"/>
</dbReference>
<feature type="region of interest" description="Disordered" evidence="5">
    <location>
        <begin position="73"/>
        <end position="146"/>
    </location>
</feature>
<dbReference type="STRING" id="42156.A0A3P6SPS5"/>
<dbReference type="SUPFAM" id="SSF57903">
    <property type="entry name" value="FYVE/PHD zinc finger"/>
    <property type="match status" value="1"/>
</dbReference>
<dbReference type="Gene3D" id="3.30.40.10">
    <property type="entry name" value="Zinc/RING finger domain, C3HC4 (zinc finger)"/>
    <property type="match status" value="1"/>
</dbReference>
<accession>A0A3P6SPS5</accession>
<protein>
    <recommendedName>
        <fullName evidence="6">PHD-type domain-containing protein</fullName>
    </recommendedName>
</protein>
<feature type="compositionally biased region" description="Basic and acidic residues" evidence="5">
    <location>
        <begin position="167"/>
        <end position="256"/>
    </location>
</feature>
<dbReference type="GO" id="GO:0005669">
    <property type="term" value="C:transcription factor TFIID complex"/>
    <property type="evidence" value="ECO:0007669"/>
    <property type="project" value="TreeGrafter"/>
</dbReference>
<keyword evidence="3" id="KW-0862">Zinc</keyword>
<evidence type="ECO:0000256" key="2">
    <source>
        <dbReference type="ARBA" id="ARBA00022771"/>
    </source>
</evidence>
<keyword evidence="1" id="KW-0479">Metal-binding</keyword>
<evidence type="ECO:0000313" key="8">
    <source>
        <dbReference type="Proteomes" id="UP000277928"/>
    </source>
</evidence>
<evidence type="ECO:0000313" key="7">
    <source>
        <dbReference type="EMBL" id="VDK71933.1"/>
    </source>
</evidence>
<feature type="domain" description="PHD-type" evidence="6">
    <location>
        <begin position="477"/>
        <end position="529"/>
    </location>
</feature>
<sequence>MFCENKDKYFRGSGFTSGQELAEVAIRSADVQQPTGRRSWVDSEKKDCAERCFGPYDADAFGPAEKVFRATVKEGNSESHVQSMTPKDWGQSASMDMSSTLLSGERRQEKECLKRDVEGGLKKKPEQVSEEAGSDSVKTKLGKEKESFKRMCDSVLPCDKDKLFVKERSSGKLKCKEPEEEKRKDRYHNLEKTKENGREKASYHMQKALEKDKDQTKRDEKGLAVADERKEAQQERQREKGSGGEKKKGSDESEKGKGKKAVMSSGIRSEDLSSSYTAENDKKHREKGGNAAGSEERRKWKSVDKNEERGKGVEKDTKKYSKETRCSSEVKEKTKHHGKITDVEGKVKSRDKDYFKDNEKRKRHASDWDREHNTTKSSKGVEKVPSGEDEAFRTSSDLKAKNSAKDKLTENSRNSSSVPCDAVQKTIRDVFAKEQLSNRRSVDSDIFGSRSSTTDSLVKSSDKKSSTLDSDDSLDTMWICPECSVAYVEGATDMVGCDACDNWFHWNCVGLLVAPPDDAPWYCQNCAKKKFKKKSVAKSSTSKKGKK</sequence>
<proteinExistence type="predicted"/>
<dbReference type="GO" id="GO:0002039">
    <property type="term" value="F:p53 binding"/>
    <property type="evidence" value="ECO:0007669"/>
    <property type="project" value="TreeGrafter"/>
</dbReference>
<feature type="region of interest" description="Disordered" evidence="5">
    <location>
        <begin position="442"/>
        <end position="471"/>
    </location>
</feature>
<keyword evidence="8" id="KW-1185">Reference proteome</keyword>
<dbReference type="SMART" id="SM00249">
    <property type="entry name" value="PHD"/>
    <property type="match status" value="1"/>
</dbReference>
<dbReference type="InterPro" id="IPR019787">
    <property type="entry name" value="Znf_PHD-finger"/>
</dbReference>
<evidence type="ECO:0000256" key="4">
    <source>
        <dbReference type="PROSITE-ProRule" id="PRU00146"/>
    </source>
</evidence>
<dbReference type="EMBL" id="UYRX01000059">
    <property type="protein sequence ID" value="VDK71933.1"/>
    <property type="molecule type" value="Genomic_DNA"/>
</dbReference>
<dbReference type="Pfam" id="PF00628">
    <property type="entry name" value="PHD"/>
    <property type="match status" value="1"/>
</dbReference>
<dbReference type="OrthoDB" id="436852at2759"/>
<dbReference type="AlphaFoldDB" id="A0A3P6SPS5"/>